<accession>A0A0L0WF37</accession>
<dbReference type="GO" id="GO:0005829">
    <property type="term" value="C:cytosol"/>
    <property type="evidence" value="ECO:0007669"/>
    <property type="project" value="TreeGrafter"/>
</dbReference>
<dbReference type="EC" id="3.5.4.3" evidence="6"/>
<dbReference type="GO" id="GO:0008892">
    <property type="term" value="F:guanine deaminase activity"/>
    <property type="evidence" value="ECO:0007669"/>
    <property type="project" value="UniProtKB-EC"/>
</dbReference>
<gene>
    <name evidence="6" type="primary">guaD</name>
    <name evidence="6" type="ORF">CLPU_1c02670</name>
</gene>
<dbReference type="GO" id="GO:0046098">
    <property type="term" value="P:guanine metabolic process"/>
    <property type="evidence" value="ECO:0007669"/>
    <property type="project" value="TreeGrafter"/>
</dbReference>
<sequence>MSQNIKVYKGNIVFTKTPKQFTTLENGYIIVENGKVKEVTRNLSKHYKNYEIFDYDDKIIIPGFVDIHLHAPQLPNNGLGLDKELLPWLEAYTYPEEARYGNMEYAKKIYPKLIKDLWKYGVTRSVIMTSIHKETTELLIDLFIKSGLSAYIGKVNMDRNANKEVLEDTKTSIKETEKLIKKYIGKSELVKPILTPTLVPICTPEIMKGIGQLAKKYDLPVQAHLSENRTAVEWVRQLHPEQPDFGSVYNEYGLFGQQPTVMAHCIYTTDNEIKMMQENKIYVAHCPHSNFNLASGIMPLRKYLNLGIDVGLGSDISAGHTLSMMSTIVSAIQASKIKWVEDSNYDPISVSEGFYLATKGGGKFFGKVGSFEEGYDFDAIIIDDDNLYDFNKRTLEGRIEKFIYTGDDRNIVERFVAGKKIEEPNF</sequence>
<dbReference type="OrthoDB" id="9807210at2"/>
<dbReference type="AlphaFoldDB" id="A0A0L0WF37"/>
<evidence type="ECO:0000256" key="1">
    <source>
        <dbReference type="ARBA" id="ARBA00001947"/>
    </source>
</evidence>
<dbReference type="STRING" id="1503.CLPU_1c02670"/>
<dbReference type="InterPro" id="IPR032466">
    <property type="entry name" value="Metal_Hydrolase"/>
</dbReference>
<dbReference type="Proteomes" id="UP000037267">
    <property type="component" value="Unassembled WGS sequence"/>
</dbReference>
<dbReference type="EMBL" id="LGSS01000001">
    <property type="protein sequence ID" value="KNF10102.1"/>
    <property type="molecule type" value="Genomic_DNA"/>
</dbReference>
<dbReference type="InterPro" id="IPR011059">
    <property type="entry name" value="Metal-dep_hydrolase_composite"/>
</dbReference>
<feature type="domain" description="Amidohydrolase-related" evidence="5">
    <location>
        <begin position="59"/>
        <end position="419"/>
    </location>
</feature>
<comment type="caution">
    <text evidence="6">The sequence shown here is derived from an EMBL/GenBank/DDBJ whole genome shotgun (WGS) entry which is preliminary data.</text>
</comment>
<keyword evidence="7" id="KW-1185">Reference proteome</keyword>
<dbReference type="InterPro" id="IPR051607">
    <property type="entry name" value="Metallo-dep_hydrolases"/>
</dbReference>
<name>A0A0L0WF37_GOTPU</name>
<dbReference type="RefSeq" id="WP_050353828.1">
    <property type="nucleotide sequence ID" value="NZ_LGSS01000001.1"/>
</dbReference>
<evidence type="ECO:0000256" key="3">
    <source>
        <dbReference type="ARBA" id="ARBA00022801"/>
    </source>
</evidence>
<reference evidence="7" key="1">
    <citation type="submission" date="2015-07" db="EMBL/GenBank/DDBJ databases">
        <title>Draft genome sequence of the purine-degrading Gottschalkia purinilyticum DSM 1384 (formerly Clostridium purinilyticum).</title>
        <authorList>
            <person name="Poehlein A."/>
            <person name="Schiel-Bengelsdorf B."/>
            <person name="Bengelsdorf F.R."/>
            <person name="Daniel R."/>
            <person name="Duerre P."/>
        </authorList>
    </citation>
    <scope>NUCLEOTIDE SEQUENCE [LARGE SCALE GENOMIC DNA]</scope>
    <source>
        <strain evidence="7">DSM 1384</strain>
    </source>
</reference>
<dbReference type="SUPFAM" id="SSF51556">
    <property type="entry name" value="Metallo-dependent hydrolases"/>
    <property type="match status" value="1"/>
</dbReference>
<dbReference type="Gene3D" id="2.30.40.10">
    <property type="entry name" value="Urease, subunit C, domain 1"/>
    <property type="match status" value="1"/>
</dbReference>
<protein>
    <submittedName>
        <fullName evidence="6">Guanine deaminase</fullName>
        <ecNumber evidence="6">3.5.4.3</ecNumber>
    </submittedName>
</protein>
<proteinExistence type="predicted"/>
<keyword evidence="3 6" id="KW-0378">Hydrolase</keyword>
<dbReference type="Gene3D" id="3.20.20.140">
    <property type="entry name" value="Metal-dependent hydrolases"/>
    <property type="match status" value="1"/>
</dbReference>
<keyword evidence="2" id="KW-0479">Metal-binding</keyword>
<dbReference type="PANTHER" id="PTHR11271">
    <property type="entry name" value="GUANINE DEAMINASE"/>
    <property type="match status" value="1"/>
</dbReference>
<dbReference type="PANTHER" id="PTHR11271:SF6">
    <property type="entry name" value="GUANINE DEAMINASE"/>
    <property type="match status" value="1"/>
</dbReference>
<keyword evidence="4" id="KW-0862">Zinc</keyword>
<comment type="cofactor">
    <cofactor evidence="1">
        <name>Zn(2+)</name>
        <dbReference type="ChEBI" id="CHEBI:29105"/>
    </cofactor>
</comment>
<evidence type="ECO:0000313" key="6">
    <source>
        <dbReference type="EMBL" id="KNF10102.1"/>
    </source>
</evidence>
<dbReference type="PATRIC" id="fig|1503.3.peg.1140"/>
<organism evidence="6 7">
    <name type="scientific">Gottschalkia purinilytica</name>
    <name type="common">Clostridium purinilyticum</name>
    <dbReference type="NCBI Taxonomy" id="1503"/>
    <lineage>
        <taxon>Bacteria</taxon>
        <taxon>Bacillati</taxon>
        <taxon>Bacillota</taxon>
        <taxon>Tissierellia</taxon>
        <taxon>Tissierellales</taxon>
        <taxon>Gottschalkiaceae</taxon>
        <taxon>Gottschalkia</taxon>
    </lineage>
</organism>
<dbReference type="InterPro" id="IPR006680">
    <property type="entry name" value="Amidohydro-rel"/>
</dbReference>
<evidence type="ECO:0000313" key="7">
    <source>
        <dbReference type="Proteomes" id="UP000037267"/>
    </source>
</evidence>
<evidence type="ECO:0000256" key="4">
    <source>
        <dbReference type="ARBA" id="ARBA00022833"/>
    </source>
</evidence>
<dbReference type="SUPFAM" id="SSF51338">
    <property type="entry name" value="Composite domain of metallo-dependent hydrolases"/>
    <property type="match status" value="2"/>
</dbReference>
<dbReference type="Pfam" id="PF01979">
    <property type="entry name" value="Amidohydro_1"/>
    <property type="match status" value="1"/>
</dbReference>
<evidence type="ECO:0000256" key="2">
    <source>
        <dbReference type="ARBA" id="ARBA00022723"/>
    </source>
</evidence>
<evidence type="ECO:0000259" key="5">
    <source>
        <dbReference type="Pfam" id="PF01979"/>
    </source>
</evidence>
<dbReference type="GO" id="GO:0008270">
    <property type="term" value="F:zinc ion binding"/>
    <property type="evidence" value="ECO:0007669"/>
    <property type="project" value="TreeGrafter"/>
</dbReference>